<evidence type="ECO:0000256" key="1">
    <source>
        <dbReference type="SAM" id="MobiDB-lite"/>
    </source>
</evidence>
<sequence length="58" mass="6244">MGQPVAGPSTASSPQGSELLATLVEEKPAARRIRPPPMLRAIEPPLWKMACKARVDHV</sequence>
<accession>A0A0C3S531</accession>
<dbReference type="Proteomes" id="UP000053257">
    <property type="component" value="Unassembled WGS sequence"/>
</dbReference>
<proteinExistence type="predicted"/>
<protein>
    <submittedName>
        <fullName evidence="2">Uncharacterized protein</fullName>
    </submittedName>
</protein>
<evidence type="ECO:0000313" key="3">
    <source>
        <dbReference type="Proteomes" id="UP000053257"/>
    </source>
</evidence>
<dbReference type="HOGENOM" id="CLU_2979858_0_0_1"/>
<organism evidence="2 3">
    <name type="scientific">Phlebiopsis gigantea (strain 11061_1 CR5-6)</name>
    <name type="common">White-rot fungus</name>
    <name type="synonym">Peniophora gigantea</name>
    <dbReference type="NCBI Taxonomy" id="745531"/>
    <lineage>
        <taxon>Eukaryota</taxon>
        <taxon>Fungi</taxon>
        <taxon>Dikarya</taxon>
        <taxon>Basidiomycota</taxon>
        <taxon>Agaricomycotina</taxon>
        <taxon>Agaricomycetes</taxon>
        <taxon>Polyporales</taxon>
        <taxon>Phanerochaetaceae</taxon>
        <taxon>Phlebiopsis</taxon>
    </lineage>
</organism>
<feature type="region of interest" description="Disordered" evidence="1">
    <location>
        <begin position="1"/>
        <end position="20"/>
    </location>
</feature>
<evidence type="ECO:0000313" key="2">
    <source>
        <dbReference type="EMBL" id="KIP11041.1"/>
    </source>
</evidence>
<gene>
    <name evidence="2" type="ORF">PHLGIDRAFT_18137</name>
</gene>
<reference evidence="2 3" key="1">
    <citation type="journal article" date="2014" name="PLoS Genet.">
        <title>Analysis of the Phlebiopsis gigantea genome, transcriptome and secretome provides insight into its pioneer colonization strategies of wood.</title>
        <authorList>
            <person name="Hori C."/>
            <person name="Ishida T."/>
            <person name="Igarashi K."/>
            <person name="Samejima M."/>
            <person name="Suzuki H."/>
            <person name="Master E."/>
            <person name="Ferreira P."/>
            <person name="Ruiz-Duenas F.J."/>
            <person name="Held B."/>
            <person name="Canessa P."/>
            <person name="Larrondo L.F."/>
            <person name="Schmoll M."/>
            <person name="Druzhinina I.S."/>
            <person name="Kubicek C.P."/>
            <person name="Gaskell J.A."/>
            <person name="Kersten P."/>
            <person name="St John F."/>
            <person name="Glasner J."/>
            <person name="Sabat G."/>
            <person name="Splinter BonDurant S."/>
            <person name="Syed K."/>
            <person name="Yadav J."/>
            <person name="Mgbeahuruike A.C."/>
            <person name="Kovalchuk A."/>
            <person name="Asiegbu F.O."/>
            <person name="Lackner G."/>
            <person name="Hoffmeister D."/>
            <person name="Rencoret J."/>
            <person name="Gutierrez A."/>
            <person name="Sun H."/>
            <person name="Lindquist E."/>
            <person name="Barry K."/>
            <person name="Riley R."/>
            <person name="Grigoriev I.V."/>
            <person name="Henrissat B."/>
            <person name="Kues U."/>
            <person name="Berka R.M."/>
            <person name="Martinez A.T."/>
            <person name="Covert S.F."/>
            <person name="Blanchette R.A."/>
            <person name="Cullen D."/>
        </authorList>
    </citation>
    <scope>NUCLEOTIDE SEQUENCE [LARGE SCALE GENOMIC DNA]</scope>
    <source>
        <strain evidence="2 3">11061_1 CR5-6</strain>
    </source>
</reference>
<name>A0A0C3S531_PHLG1</name>
<dbReference type="EMBL" id="KN840449">
    <property type="protein sequence ID" value="KIP11041.1"/>
    <property type="molecule type" value="Genomic_DNA"/>
</dbReference>
<keyword evidence="3" id="KW-1185">Reference proteome</keyword>
<dbReference type="AlphaFoldDB" id="A0A0C3S531"/>
<dbReference type="OrthoDB" id="2802674at2759"/>